<dbReference type="NCBIfam" id="TIGR00756">
    <property type="entry name" value="PPR"/>
    <property type="match status" value="6"/>
</dbReference>
<dbReference type="Pfam" id="PF20431">
    <property type="entry name" value="E_motif"/>
    <property type="match status" value="1"/>
</dbReference>
<dbReference type="PANTHER" id="PTHR47926">
    <property type="entry name" value="PENTATRICOPEPTIDE REPEAT-CONTAINING PROTEIN"/>
    <property type="match status" value="1"/>
</dbReference>
<dbReference type="PROSITE" id="PS51375">
    <property type="entry name" value="PPR"/>
    <property type="match status" value="4"/>
</dbReference>
<dbReference type="EMBL" id="JBEDUW010000006">
    <property type="protein sequence ID" value="KAK9922237.1"/>
    <property type="molecule type" value="Genomic_DNA"/>
</dbReference>
<evidence type="ECO:0000256" key="3">
    <source>
        <dbReference type="PROSITE-ProRule" id="PRU00708"/>
    </source>
</evidence>
<dbReference type="PANTHER" id="PTHR47926:SF346">
    <property type="entry name" value="PENTATRICOPEPTIDE REPEAT-CONTAINING PROTEIN"/>
    <property type="match status" value="1"/>
</dbReference>
<dbReference type="AlphaFoldDB" id="A0AAW1WBY0"/>
<comment type="caution">
    <text evidence="4">The sequence shown here is derived from an EMBL/GenBank/DDBJ whole genome shotgun (WGS) entry which is preliminary data.</text>
</comment>
<dbReference type="InterPro" id="IPR046960">
    <property type="entry name" value="PPR_At4g14850-like_plant"/>
</dbReference>
<comment type="similarity">
    <text evidence="2">Belongs to the PPR family. PCMP-E subfamily.</text>
</comment>
<dbReference type="Proteomes" id="UP001457282">
    <property type="component" value="Unassembled WGS sequence"/>
</dbReference>
<evidence type="ECO:0000313" key="5">
    <source>
        <dbReference type="Proteomes" id="UP001457282"/>
    </source>
</evidence>
<dbReference type="FunFam" id="1.25.40.10:FF:000031">
    <property type="entry name" value="Pentatricopeptide repeat-containing protein mitochondrial"/>
    <property type="match status" value="1"/>
</dbReference>
<dbReference type="Pfam" id="PF01535">
    <property type="entry name" value="PPR"/>
    <property type="match status" value="4"/>
</dbReference>
<dbReference type="InterPro" id="IPR046848">
    <property type="entry name" value="E_motif"/>
</dbReference>
<evidence type="ECO:0008006" key="6">
    <source>
        <dbReference type="Google" id="ProtNLM"/>
    </source>
</evidence>
<feature type="repeat" description="PPR" evidence="3">
    <location>
        <begin position="315"/>
        <end position="349"/>
    </location>
</feature>
<sequence length="528" mass="58816">MVLHSQFIKTALTLDTFLTNRLIDLYSKCNSLQDAQKAFDDLPMKNTHSWNSMISMYSRSGFLDNARDLLGKMTEPNLVSYNTLISGLARHGFHKESIYLFRRMQQDCECLFLDQFTFVSIVGTCACLGALAMLRQVHGVAIAIGLEMNIIACNALVDAYGKCGEPDTSYSVFSRMSERDVVSWTSMIASYARASRMDDACLVFHSMPLKNTVSWTALISGFVQSGRGNDALDLFQKMLEERIQPSTFTYVSILSACADVALNERGKQIHGHIIRSNSGSYLSNVFICNALVDMYSKCGDMKSGKMLFEMIPEKDVVSWNSLITGYAQNGQGEESLLVFKRLVEANIKPTYVTFLSVLSACSHTGLVSEGLQILHLMEKGYGIKPRSSHYAIVVDLLGRKNKLKEAMELIESAPNASDHVGMWGALLASCRVHGNLALARRAAETLFELEPQNGARYVMLSNIYAAAGRWADAHRVRRLMEERGLSKKSACSLIELRNERHEFVAKDKVHCQIGEINDCLLSEDNGYS</sequence>
<reference evidence="4 5" key="1">
    <citation type="journal article" date="2023" name="G3 (Bethesda)">
        <title>A chromosome-length genome assembly and annotation of blackberry (Rubus argutus, cv. 'Hillquist').</title>
        <authorList>
            <person name="Bruna T."/>
            <person name="Aryal R."/>
            <person name="Dudchenko O."/>
            <person name="Sargent D.J."/>
            <person name="Mead D."/>
            <person name="Buti M."/>
            <person name="Cavallini A."/>
            <person name="Hytonen T."/>
            <person name="Andres J."/>
            <person name="Pham M."/>
            <person name="Weisz D."/>
            <person name="Mascagni F."/>
            <person name="Usai G."/>
            <person name="Natali L."/>
            <person name="Bassil N."/>
            <person name="Fernandez G.E."/>
            <person name="Lomsadze A."/>
            <person name="Armour M."/>
            <person name="Olukolu B."/>
            <person name="Poorten T."/>
            <person name="Britton C."/>
            <person name="Davik J."/>
            <person name="Ashrafi H."/>
            <person name="Aiden E.L."/>
            <person name="Borodovsky M."/>
            <person name="Worthington M."/>
        </authorList>
    </citation>
    <scope>NUCLEOTIDE SEQUENCE [LARGE SCALE GENOMIC DNA]</scope>
    <source>
        <strain evidence="4">PI 553951</strain>
    </source>
</reference>
<feature type="repeat" description="PPR" evidence="3">
    <location>
        <begin position="46"/>
        <end position="80"/>
    </location>
</feature>
<protein>
    <recommendedName>
        <fullName evidence="6">Pentatricopeptide repeat-containing protein</fullName>
    </recommendedName>
</protein>
<organism evidence="4 5">
    <name type="scientific">Rubus argutus</name>
    <name type="common">Southern blackberry</name>
    <dbReference type="NCBI Taxonomy" id="59490"/>
    <lineage>
        <taxon>Eukaryota</taxon>
        <taxon>Viridiplantae</taxon>
        <taxon>Streptophyta</taxon>
        <taxon>Embryophyta</taxon>
        <taxon>Tracheophyta</taxon>
        <taxon>Spermatophyta</taxon>
        <taxon>Magnoliopsida</taxon>
        <taxon>eudicotyledons</taxon>
        <taxon>Gunneridae</taxon>
        <taxon>Pentapetalae</taxon>
        <taxon>rosids</taxon>
        <taxon>fabids</taxon>
        <taxon>Rosales</taxon>
        <taxon>Rosaceae</taxon>
        <taxon>Rosoideae</taxon>
        <taxon>Rosoideae incertae sedis</taxon>
        <taxon>Rubus</taxon>
    </lineage>
</organism>
<dbReference type="Gene3D" id="1.25.40.10">
    <property type="entry name" value="Tetratricopeptide repeat domain"/>
    <property type="match status" value="4"/>
</dbReference>
<dbReference type="FunFam" id="1.25.40.10:FF:000280">
    <property type="entry name" value="Pentatricopeptide repeat-containing protein"/>
    <property type="match status" value="1"/>
</dbReference>
<evidence type="ECO:0000313" key="4">
    <source>
        <dbReference type="EMBL" id="KAK9922237.1"/>
    </source>
</evidence>
<dbReference type="GO" id="GO:0009451">
    <property type="term" value="P:RNA modification"/>
    <property type="evidence" value="ECO:0007669"/>
    <property type="project" value="InterPro"/>
</dbReference>
<dbReference type="SUPFAM" id="SSF48452">
    <property type="entry name" value="TPR-like"/>
    <property type="match status" value="2"/>
</dbReference>
<evidence type="ECO:0000256" key="2">
    <source>
        <dbReference type="ARBA" id="ARBA00061659"/>
    </source>
</evidence>
<keyword evidence="1" id="KW-0677">Repeat</keyword>
<dbReference type="Pfam" id="PF13041">
    <property type="entry name" value="PPR_2"/>
    <property type="match status" value="2"/>
</dbReference>
<dbReference type="FunFam" id="1.25.40.10:FF:000442">
    <property type="entry name" value="Pentatricopeptide repeat-containing protein At3g49710"/>
    <property type="match status" value="1"/>
</dbReference>
<dbReference type="InterPro" id="IPR002885">
    <property type="entry name" value="PPR_rpt"/>
</dbReference>
<dbReference type="InterPro" id="IPR011990">
    <property type="entry name" value="TPR-like_helical_dom_sf"/>
</dbReference>
<feature type="repeat" description="PPR" evidence="3">
    <location>
        <begin position="211"/>
        <end position="245"/>
    </location>
</feature>
<feature type="repeat" description="PPR" evidence="3">
    <location>
        <begin position="149"/>
        <end position="183"/>
    </location>
</feature>
<gene>
    <name evidence="4" type="ORF">M0R45_030712</name>
</gene>
<dbReference type="GO" id="GO:0003723">
    <property type="term" value="F:RNA binding"/>
    <property type="evidence" value="ECO:0007669"/>
    <property type="project" value="InterPro"/>
</dbReference>
<evidence type="ECO:0000256" key="1">
    <source>
        <dbReference type="ARBA" id="ARBA00022737"/>
    </source>
</evidence>
<accession>A0AAW1WBY0</accession>
<proteinExistence type="inferred from homology"/>
<name>A0AAW1WBY0_RUBAR</name>
<keyword evidence="5" id="KW-1185">Reference proteome</keyword>